<dbReference type="Proteomes" id="UP000095280">
    <property type="component" value="Unplaced"/>
</dbReference>
<dbReference type="GO" id="GO:0016020">
    <property type="term" value="C:membrane"/>
    <property type="evidence" value="ECO:0007669"/>
    <property type="project" value="UniProtKB-SubCell"/>
</dbReference>
<keyword evidence="6" id="KW-1185">Reference proteome</keyword>
<reference evidence="7" key="1">
    <citation type="submission" date="2016-11" db="UniProtKB">
        <authorList>
            <consortium name="WormBaseParasite"/>
        </authorList>
    </citation>
    <scope>IDENTIFICATION</scope>
</reference>
<feature type="transmembrane region" description="Helical" evidence="5">
    <location>
        <begin position="224"/>
        <end position="244"/>
    </location>
</feature>
<evidence type="ECO:0000313" key="7">
    <source>
        <dbReference type="WBParaSite" id="maker-unitig_45293-snap-gene-0.2-mRNA-1"/>
    </source>
</evidence>
<dbReference type="PANTHER" id="PTHR11662">
    <property type="entry name" value="SOLUTE CARRIER FAMILY 17"/>
    <property type="match status" value="1"/>
</dbReference>
<dbReference type="InterPro" id="IPR011701">
    <property type="entry name" value="MFS"/>
</dbReference>
<evidence type="ECO:0000256" key="4">
    <source>
        <dbReference type="ARBA" id="ARBA00023136"/>
    </source>
</evidence>
<dbReference type="SUPFAM" id="SSF103473">
    <property type="entry name" value="MFS general substrate transporter"/>
    <property type="match status" value="1"/>
</dbReference>
<feature type="transmembrane region" description="Helical" evidence="5">
    <location>
        <begin position="131"/>
        <end position="150"/>
    </location>
</feature>
<evidence type="ECO:0000256" key="1">
    <source>
        <dbReference type="ARBA" id="ARBA00004141"/>
    </source>
</evidence>
<keyword evidence="2 5" id="KW-0812">Transmembrane</keyword>
<evidence type="ECO:0000256" key="3">
    <source>
        <dbReference type="ARBA" id="ARBA00022989"/>
    </source>
</evidence>
<name>A0A1I8FR99_9PLAT</name>
<dbReference type="InterPro" id="IPR050382">
    <property type="entry name" value="MFS_Na/Anion_cotransporter"/>
</dbReference>
<dbReference type="Gene3D" id="1.20.1250.20">
    <property type="entry name" value="MFS general substrate transporter like domains"/>
    <property type="match status" value="1"/>
</dbReference>
<dbReference type="Pfam" id="PF07690">
    <property type="entry name" value="MFS_1"/>
    <property type="match status" value="1"/>
</dbReference>
<evidence type="ECO:0000313" key="6">
    <source>
        <dbReference type="Proteomes" id="UP000095280"/>
    </source>
</evidence>
<keyword evidence="3 5" id="KW-1133">Transmembrane helix</keyword>
<evidence type="ECO:0000256" key="5">
    <source>
        <dbReference type="SAM" id="Phobius"/>
    </source>
</evidence>
<feature type="transmembrane region" description="Helical" evidence="5">
    <location>
        <begin position="185"/>
        <end position="204"/>
    </location>
</feature>
<feature type="transmembrane region" description="Helical" evidence="5">
    <location>
        <begin position="40"/>
        <end position="60"/>
    </location>
</feature>
<proteinExistence type="predicted"/>
<feature type="transmembrane region" description="Helical" evidence="5">
    <location>
        <begin position="251"/>
        <end position="272"/>
    </location>
</feature>
<comment type="subcellular location">
    <subcellularLocation>
        <location evidence="1">Membrane</location>
        <topology evidence="1">Multi-pass membrane protein</topology>
    </subcellularLocation>
</comment>
<sequence length="327" mass="35466">KSSVHWSNISAEHSRELLLLGLLVLQIPAGIVATRYPATLVYSLTTLGSSVINILLPLCIRSSAELTIVARVLQGLLVPGLPTASSVTGQPPLEAISSVKPSSSAAASSALSWACCRLAGLASAFGWPVMFYLYGALGVAWFCVFHSLLIEKPSSDRCITDEEREYIEIEIGESFSSKHVISPALWLKIFTSMPVYAIIVANFVRKLDILSHDHGSQLNISNDVFGYGMSKCFGVRGLFLLGVGTQRCHTSAMIIGVGFSAAGCMAVSSLLVKRVPHHESIINFVGVRKAVLAERGRRGALRAADTHRHRVSRDRYDNEEVFEAARR</sequence>
<accession>A0A1I8FR99</accession>
<dbReference type="WBParaSite" id="maker-unitig_45293-snap-gene-0.2-mRNA-1">
    <property type="protein sequence ID" value="maker-unitig_45293-snap-gene-0.2-mRNA-1"/>
    <property type="gene ID" value="maker-unitig_45293-snap-gene-0.2"/>
</dbReference>
<dbReference type="AlphaFoldDB" id="A0A1I8FR99"/>
<protein>
    <submittedName>
        <fullName evidence="7">MFS domain-containing protein</fullName>
    </submittedName>
</protein>
<keyword evidence="4 5" id="KW-0472">Membrane</keyword>
<feature type="transmembrane region" description="Helical" evidence="5">
    <location>
        <begin position="17"/>
        <end position="34"/>
    </location>
</feature>
<dbReference type="PANTHER" id="PTHR11662:SF399">
    <property type="entry name" value="FI19708P1-RELATED"/>
    <property type="match status" value="1"/>
</dbReference>
<dbReference type="GO" id="GO:0022857">
    <property type="term" value="F:transmembrane transporter activity"/>
    <property type="evidence" value="ECO:0007669"/>
    <property type="project" value="InterPro"/>
</dbReference>
<evidence type="ECO:0000256" key="2">
    <source>
        <dbReference type="ARBA" id="ARBA00022692"/>
    </source>
</evidence>
<organism evidence="6 7">
    <name type="scientific">Macrostomum lignano</name>
    <dbReference type="NCBI Taxonomy" id="282301"/>
    <lineage>
        <taxon>Eukaryota</taxon>
        <taxon>Metazoa</taxon>
        <taxon>Spiralia</taxon>
        <taxon>Lophotrochozoa</taxon>
        <taxon>Platyhelminthes</taxon>
        <taxon>Rhabditophora</taxon>
        <taxon>Macrostomorpha</taxon>
        <taxon>Macrostomida</taxon>
        <taxon>Macrostomidae</taxon>
        <taxon>Macrostomum</taxon>
    </lineage>
</organism>
<dbReference type="InterPro" id="IPR036259">
    <property type="entry name" value="MFS_trans_sf"/>
</dbReference>